<organism evidence="2 3">
    <name type="scientific">Cytospora paraplurivora</name>
    <dbReference type="NCBI Taxonomy" id="2898453"/>
    <lineage>
        <taxon>Eukaryota</taxon>
        <taxon>Fungi</taxon>
        <taxon>Dikarya</taxon>
        <taxon>Ascomycota</taxon>
        <taxon>Pezizomycotina</taxon>
        <taxon>Sordariomycetes</taxon>
        <taxon>Sordariomycetidae</taxon>
        <taxon>Diaporthales</taxon>
        <taxon>Cytosporaceae</taxon>
        <taxon>Cytospora</taxon>
    </lineage>
</organism>
<dbReference type="Proteomes" id="UP001320245">
    <property type="component" value="Unassembled WGS sequence"/>
</dbReference>
<dbReference type="Pfam" id="PF14027">
    <property type="entry name" value="Questin_oxidase"/>
    <property type="match status" value="1"/>
</dbReference>
<dbReference type="PANTHER" id="PTHR35870:SF1">
    <property type="entry name" value="PROTEIN, PUTATIVE (AFU_ORTHOLOGUE AFUA_5G03330)-RELATED"/>
    <property type="match status" value="1"/>
</dbReference>
<evidence type="ECO:0008006" key="4">
    <source>
        <dbReference type="Google" id="ProtNLM"/>
    </source>
</evidence>
<dbReference type="PANTHER" id="PTHR35870">
    <property type="entry name" value="PROTEIN, PUTATIVE (AFU_ORTHOLOGUE AFUA_5G03330)-RELATED"/>
    <property type="match status" value="1"/>
</dbReference>
<accession>A0AAN9TZV8</accession>
<protein>
    <recommendedName>
        <fullName evidence="4">HypA protein</fullName>
    </recommendedName>
</protein>
<name>A0AAN9TZV8_9PEZI</name>
<dbReference type="AlphaFoldDB" id="A0AAN9TZV8"/>
<dbReference type="EMBL" id="JAJSPL020000062">
    <property type="protein sequence ID" value="KAK7730428.1"/>
    <property type="molecule type" value="Genomic_DNA"/>
</dbReference>
<dbReference type="GO" id="GO:0016491">
    <property type="term" value="F:oxidoreductase activity"/>
    <property type="evidence" value="ECO:0007669"/>
    <property type="project" value="UniProtKB-KW"/>
</dbReference>
<evidence type="ECO:0000313" key="3">
    <source>
        <dbReference type="Proteomes" id="UP001320245"/>
    </source>
</evidence>
<reference evidence="2 3" key="1">
    <citation type="journal article" date="2023" name="PLoS ONE">
        <title>Cytospora paraplurivora sp. nov. isolated from orchards with fruit tree decline syndrome in Ontario, Canada.</title>
        <authorList>
            <person name="Ilyukhin E."/>
            <person name="Nguyen H.D.T."/>
            <person name="Castle A.J."/>
            <person name="Ellouze W."/>
        </authorList>
    </citation>
    <scope>NUCLEOTIDE SEQUENCE [LARGE SCALE GENOMIC DNA]</scope>
    <source>
        <strain evidence="2 3">FDS-564</strain>
    </source>
</reference>
<evidence type="ECO:0000313" key="2">
    <source>
        <dbReference type="EMBL" id="KAK7730428.1"/>
    </source>
</evidence>
<keyword evidence="3" id="KW-1185">Reference proteome</keyword>
<sequence length="444" mass="50197">MATAERIFIDHKNTGLLGKKIRQTEEAAERVTELLQKDLETHHVYFNDDGFHNHIVHHLLSLYGTGANASQLQKGYDDNAGYQRPVQPTHQRVIEDLQTWDHASEYLGKGQYYPDFLAFFQREISSKGWEAVISSYLLAGTEAADDLLVRLHGSLLHPLIQLLYGMEWGQPAIVAEALAQTCVHDAVFKGDLFAAERNAEEEYGVVGEKKRAPSIASLLEEAHGDQELKARVDSDSYRDWAVKGVPEALLRIISKVKVVPEEVEERTVEMFNAAVFVATCATFHPPKLNKFDFFLIHEVNAAPIYLTINSQPWIPIETKARLLEWKIRLDILQYAVRGVPDLSLTAIKTYEPKNPATALLADILSNFHRMEEDGHAVKLARAAAICQDVSRQYEDREWTILKGDDTWTRIHHLILDSVKAPGAHWVRGAGLDEAWDDIPDRPKQ</sequence>
<evidence type="ECO:0000256" key="1">
    <source>
        <dbReference type="ARBA" id="ARBA00023002"/>
    </source>
</evidence>
<gene>
    <name evidence="2" type="ORF">SLS53_009047</name>
</gene>
<comment type="caution">
    <text evidence="2">The sequence shown here is derived from an EMBL/GenBank/DDBJ whole genome shotgun (WGS) entry which is preliminary data.</text>
</comment>
<dbReference type="InterPro" id="IPR025337">
    <property type="entry name" value="Questin_oxidase-like"/>
</dbReference>
<keyword evidence="1" id="KW-0560">Oxidoreductase</keyword>
<proteinExistence type="predicted"/>